<dbReference type="CDD" id="cd00653">
    <property type="entry name" value="RNA_pol_B_RPB2"/>
    <property type="match status" value="1"/>
</dbReference>
<dbReference type="GO" id="GO:0000428">
    <property type="term" value="C:DNA-directed RNA polymerase complex"/>
    <property type="evidence" value="ECO:0007669"/>
    <property type="project" value="UniProtKB-KW"/>
</dbReference>
<sequence length="1071" mass="122694">NWDPYICEINERVLKIRITDAHIGFPTIPEKNIFASEKKLYPSECRLAGSNYSSNMTISYEILIDDEILLQEKHLVGKIPIMVQSCKCNLNGLNNDQLISSNEEPNEVGGYFIINGNEKVIRLLIMPRRNYPISHIRTSWLKRGSLYSKYGVSMRCVKDDETSSNMILHYLNNGTAQLCIFFEKKMFFIPVVLIIKALSNKSDKEICQTLLKGIQDSELRSYYRWCIIYMLRQVHAQKIHNQQSALEYLGVHFKFKLNLLKRNLNPEAGEYLIRKCVAIHLTNNEEKFNLLCFMVRKLFVFINGKCANENPDNIMFQEVLTPGRLYMMFLREKLVNWCQSIHFYLNKKEKKETSFMFNQANLRESVRRSLNLTKSFEYLLATGNLQAKSNLALMQSSGLTVVADKLNYYRYISHFRSIHRGSYFTGGRTVGVRKLLAECWGFICPVHTPDGAPCGLLNHLSLNCSITPKTQSTELLTSRMFKWGMIAVNESFDSYSQFYYPVMINGRLVGWFAEKLGVKIEKHLRELKCYNSDIISSDAEICLVEPSDLATQYPGFFIFTETSRFIRTVKNVKYDCFEYIGSFEQVYLKVAMKETDNFSHVELSKTSFLSFNASLIPFSDYNQSPRNIYQCQMGKQTMGQFALSIPYRSDFKSYRLISPQSPMTKPIIHDEYELNNYPMGTNAVIAVISYTGYDMEDAMIINKSSWERGFAHACVYKNEKINLNTLKGRNAKSIIFSSNTSSRTIDKDGLPMVGCKLHRGDGYYSYFDTGTNEFTVVNYKKDEIANVEQVTIVGDDDSNGPLSHILVRLRIERNPIVGDKFSSRHGQKGICSKFWPLQDMPFSVNGITPDILFNPHGFPSRMTIGMMIETMASKSAALKGVVSYDATSFQFSEKKTAIDYFAKKLVHSGYCYYGTEEMYSGVTGTKFDVDIFTGIVYYQRLRHMISDKFQVRGTGTVNTLTRQPVKGRKRGGGIRIGEMERDAILSHGMSYFLHDRLLNCSDKSISYICLKCGSTVVSDKKCKITGNRKQKCRRCNSSSSIESIYLPYVFRYLIAELVAVNIKISIQLKSI</sequence>
<keyword evidence="5 13" id="KW-0548">Nucleotidyltransferase</keyword>
<dbReference type="InterPro" id="IPR014724">
    <property type="entry name" value="RNA_pol_RPB2_OB-fold"/>
</dbReference>
<feature type="non-terminal residue" evidence="20">
    <location>
        <position position="1"/>
    </location>
</feature>
<evidence type="ECO:0000259" key="16">
    <source>
        <dbReference type="Pfam" id="PF04561"/>
    </source>
</evidence>
<keyword evidence="21" id="KW-1185">Reference proteome</keyword>
<organism evidence="20 21">
    <name type="scientific">Intoshia linei</name>
    <dbReference type="NCBI Taxonomy" id="1819745"/>
    <lineage>
        <taxon>Eukaryota</taxon>
        <taxon>Metazoa</taxon>
        <taxon>Spiralia</taxon>
        <taxon>Lophotrochozoa</taxon>
        <taxon>Mesozoa</taxon>
        <taxon>Orthonectida</taxon>
        <taxon>Rhopaluridae</taxon>
        <taxon>Intoshia</taxon>
    </lineage>
</organism>
<dbReference type="OrthoDB" id="10248617at2759"/>
<dbReference type="Proteomes" id="UP000078046">
    <property type="component" value="Unassembled WGS sequence"/>
</dbReference>
<keyword evidence="10" id="KW-0539">Nucleus</keyword>
<dbReference type="FunFam" id="2.40.270.10:FF:000006">
    <property type="entry name" value="DNA-directed RNA polymerase subunit beta"/>
    <property type="match status" value="1"/>
</dbReference>
<dbReference type="EC" id="2.7.7.6" evidence="13"/>
<dbReference type="Pfam" id="PF04565">
    <property type="entry name" value="RNA_pol_Rpb2_3"/>
    <property type="match status" value="1"/>
</dbReference>
<feature type="domain" description="RNA polymerase Rpb2" evidence="16">
    <location>
        <begin position="143"/>
        <end position="319"/>
    </location>
</feature>
<dbReference type="Pfam" id="PF04561">
    <property type="entry name" value="RNA_pol_Rpb2_2"/>
    <property type="match status" value="1"/>
</dbReference>
<dbReference type="InterPro" id="IPR007642">
    <property type="entry name" value="RNA_pol_Rpb2_2"/>
</dbReference>
<comment type="catalytic activity">
    <reaction evidence="11">
        <text>RNA(n) + a ribonucleoside 5'-triphosphate = RNA(n+1) + diphosphate</text>
        <dbReference type="Rhea" id="RHEA:21248"/>
        <dbReference type="Rhea" id="RHEA-COMP:14527"/>
        <dbReference type="Rhea" id="RHEA-COMP:17342"/>
        <dbReference type="ChEBI" id="CHEBI:33019"/>
        <dbReference type="ChEBI" id="CHEBI:61557"/>
        <dbReference type="ChEBI" id="CHEBI:140395"/>
        <dbReference type="EC" id="2.7.7.6"/>
    </reaction>
    <physiologicalReaction direction="left-to-right" evidence="11">
        <dbReference type="Rhea" id="RHEA:21249"/>
    </physiologicalReaction>
</comment>
<evidence type="ECO:0000256" key="5">
    <source>
        <dbReference type="ARBA" id="ARBA00022695"/>
    </source>
</evidence>
<dbReference type="InterPro" id="IPR007120">
    <property type="entry name" value="DNA-dir_RNAP_su2_dom"/>
</dbReference>
<dbReference type="GO" id="GO:0003677">
    <property type="term" value="F:DNA binding"/>
    <property type="evidence" value="ECO:0007669"/>
    <property type="project" value="InterPro"/>
</dbReference>
<dbReference type="FunFam" id="2.40.270.10:FF:000011">
    <property type="entry name" value="DNA-directed RNA polymerase subunit beta"/>
    <property type="match status" value="1"/>
</dbReference>
<keyword evidence="9 13" id="KW-0804">Transcription</keyword>
<dbReference type="InterPro" id="IPR007645">
    <property type="entry name" value="RNA_pol_Rpb2_3"/>
</dbReference>
<comment type="function">
    <text evidence="13">DNA-dependent RNA polymerase catalyzes the transcription of DNA into RNA using the four ribonucleoside triphosphates as substrates.</text>
</comment>
<evidence type="ECO:0000256" key="2">
    <source>
        <dbReference type="ARBA" id="ARBA00006835"/>
    </source>
</evidence>
<evidence type="ECO:0000256" key="9">
    <source>
        <dbReference type="ARBA" id="ARBA00023163"/>
    </source>
</evidence>
<proteinExistence type="inferred from homology"/>
<dbReference type="Pfam" id="PF04563">
    <property type="entry name" value="RNA_pol_Rpb2_1"/>
    <property type="match status" value="1"/>
</dbReference>
<comment type="caution">
    <text evidence="20">The sequence shown here is derived from an EMBL/GenBank/DDBJ whole genome shotgun (WGS) entry which is preliminary data.</text>
</comment>
<evidence type="ECO:0000256" key="11">
    <source>
        <dbReference type="ARBA" id="ARBA00047768"/>
    </source>
</evidence>
<feature type="domain" description="RNA polymerase Rpb2" evidence="15">
    <location>
        <begin position="972"/>
        <end position="1068"/>
    </location>
</feature>
<accession>A0A177B596</accession>
<evidence type="ECO:0000256" key="10">
    <source>
        <dbReference type="ARBA" id="ARBA00023242"/>
    </source>
</evidence>
<dbReference type="EMBL" id="LWCA01000283">
    <property type="protein sequence ID" value="OAF69426.1"/>
    <property type="molecule type" value="Genomic_DNA"/>
</dbReference>
<dbReference type="InterPro" id="IPR009674">
    <property type="entry name" value="Rpa2_dom_4"/>
</dbReference>
<dbReference type="GO" id="GO:0005634">
    <property type="term" value="C:nucleus"/>
    <property type="evidence" value="ECO:0007669"/>
    <property type="project" value="UniProtKB-SubCell"/>
</dbReference>
<dbReference type="InterPro" id="IPR015712">
    <property type="entry name" value="DNA-dir_RNA_pol_su2"/>
</dbReference>
<evidence type="ECO:0000313" key="21">
    <source>
        <dbReference type="Proteomes" id="UP000078046"/>
    </source>
</evidence>
<dbReference type="InterPro" id="IPR007644">
    <property type="entry name" value="RNA_pol_bsu_protrusion"/>
</dbReference>
<dbReference type="GO" id="GO:0032549">
    <property type="term" value="F:ribonucleoside binding"/>
    <property type="evidence" value="ECO:0007669"/>
    <property type="project" value="InterPro"/>
</dbReference>
<dbReference type="GO" id="GO:0008270">
    <property type="term" value="F:zinc ion binding"/>
    <property type="evidence" value="ECO:0007669"/>
    <property type="project" value="UniProtKB-KW"/>
</dbReference>
<comment type="similarity">
    <text evidence="2 12">Belongs to the RNA polymerase beta chain family.</text>
</comment>
<dbReference type="InterPro" id="IPR007121">
    <property type="entry name" value="RNA_pol_bsu_CS"/>
</dbReference>
<evidence type="ECO:0000256" key="8">
    <source>
        <dbReference type="ARBA" id="ARBA00022833"/>
    </source>
</evidence>
<dbReference type="Gene3D" id="2.40.270.10">
    <property type="entry name" value="DNA-directed RNA polymerase, subunit 2, domain 6"/>
    <property type="match status" value="1"/>
</dbReference>
<protein>
    <recommendedName>
        <fullName evidence="13">DNA-directed RNA polymerase subunit beta</fullName>
        <ecNumber evidence="13">2.7.7.6</ecNumber>
    </recommendedName>
</protein>
<dbReference type="AlphaFoldDB" id="A0A177B596"/>
<evidence type="ECO:0000256" key="4">
    <source>
        <dbReference type="ARBA" id="ARBA00022679"/>
    </source>
</evidence>
<keyword evidence="6" id="KW-0479">Metal-binding</keyword>
<keyword evidence="3 13" id="KW-0240">DNA-directed RNA polymerase</keyword>
<dbReference type="PANTHER" id="PTHR20856">
    <property type="entry name" value="DNA-DIRECTED RNA POLYMERASE I SUBUNIT 2"/>
    <property type="match status" value="1"/>
</dbReference>
<dbReference type="Pfam" id="PF00562">
    <property type="entry name" value="RNA_pol_Rpb2_6"/>
    <property type="match status" value="1"/>
</dbReference>
<dbReference type="PROSITE" id="PS01166">
    <property type="entry name" value="RNA_POL_BETA"/>
    <property type="match status" value="1"/>
</dbReference>
<dbReference type="InterPro" id="IPR037033">
    <property type="entry name" value="DNA-dir_RNAP_su2_hyb_sf"/>
</dbReference>
<keyword evidence="8" id="KW-0862">Zinc</keyword>
<dbReference type="GO" id="GO:0003899">
    <property type="term" value="F:DNA-directed RNA polymerase activity"/>
    <property type="evidence" value="ECO:0007669"/>
    <property type="project" value="UniProtKB-EC"/>
</dbReference>
<evidence type="ECO:0000256" key="13">
    <source>
        <dbReference type="RuleBase" id="RU363031"/>
    </source>
</evidence>
<evidence type="ECO:0000256" key="6">
    <source>
        <dbReference type="ARBA" id="ARBA00022723"/>
    </source>
</evidence>
<dbReference type="Gene3D" id="3.90.1070.20">
    <property type="match status" value="1"/>
</dbReference>
<dbReference type="Gene3D" id="2.40.50.150">
    <property type="match status" value="1"/>
</dbReference>
<evidence type="ECO:0000259" key="18">
    <source>
        <dbReference type="Pfam" id="PF04565"/>
    </source>
</evidence>
<dbReference type="SUPFAM" id="SSF64484">
    <property type="entry name" value="beta and beta-prime subunits of DNA dependent RNA-polymerase"/>
    <property type="match status" value="1"/>
</dbReference>
<feature type="domain" description="RNA polymerase Rpb2" evidence="18">
    <location>
        <begin position="401"/>
        <end position="466"/>
    </location>
</feature>
<evidence type="ECO:0000313" key="20">
    <source>
        <dbReference type="EMBL" id="OAF69426.1"/>
    </source>
</evidence>
<name>A0A177B596_9BILA</name>
<dbReference type="Pfam" id="PF04560">
    <property type="entry name" value="RNA_pol_Rpb2_7"/>
    <property type="match status" value="1"/>
</dbReference>
<gene>
    <name evidence="20" type="ORF">A3Q56_02826</name>
</gene>
<dbReference type="Gene3D" id="3.90.1110.10">
    <property type="entry name" value="RNA polymerase Rpb2, domain 2"/>
    <property type="match status" value="1"/>
</dbReference>
<keyword evidence="4 13" id="KW-0808">Transferase</keyword>
<evidence type="ECO:0000256" key="3">
    <source>
        <dbReference type="ARBA" id="ARBA00022478"/>
    </source>
</evidence>
<dbReference type="GO" id="GO:0006351">
    <property type="term" value="P:DNA-templated transcription"/>
    <property type="evidence" value="ECO:0007669"/>
    <property type="project" value="InterPro"/>
</dbReference>
<evidence type="ECO:0000256" key="7">
    <source>
        <dbReference type="ARBA" id="ARBA00022771"/>
    </source>
</evidence>
<dbReference type="Gene3D" id="3.90.1800.10">
    <property type="entry name" value="RNA polymerase alpha subunit dimerisation domain"/>
    <property type="match status" value="1"/>
</dbReference>
<feature type="domain" description="DNA-directed RNA polymerase subunit 2 hybrid-binding" evidence="14">
    <location>
        <begin position="613"/>
        <end position="970"/>
    </location>
</feature>
<dbReference type="FunFam" id="3.90.1800.10:FF:000004">
    <property type="entry name" value="DNA-directed RNA polymerase subunit beta"/>
    <property type="match status" value="1"/>
</dbReference>
<evidence type="ECO:0000259" key="17">
    <source>
        <dbReference type="Pfam" id="PF04563"/>
    </source>
</evidence>
<dbReference type="InterPro" id="IPR007641">
    <property type="entry name" value="RNA_pol_Rpb2_7"/>
</dbReference>
<evidence type="ECO:0000256" key="1">
    <source>
        <dbReference type="ARBA" id="ARBA00004123"/>
    </source>
</evidence>
<keyword evidence="7" id="KW-0863">Zinc-finger</keyword>
<feature type="domain" description="DNA-directed RNA polymerase I subunit RPA2" evidence="19">
    <location>
        <begin position="509"/>
        <end position="567"/>
    </location>
</feature>
<evidence type="ECO:0000256" key="12">
    <source>
        <dbReference type="RuleBase" id="RU000434"/>
    </source>
</evidence>
<evidence type="ECO:0000259" key="14">
    <source>
        <dbReference type="Pfam" id="PF00562"/>
    </source>
</evidence>
<reference evidence="20 21" key="1">
    <citation type="submission" date="2016-04" db="EMBL/GenBank/DDBJ databases">
        <title>The genome of Intoshia linei affirms orthonectids as highly simplified spiralians.</title>
        <authorList>
            <person name="Mikhailov K.V."/>
            <person name="Slusarev G.S."/>
            <person name="Nikitin M.A."/>
            <person name="Logacheva M.D."/>
            <person name="Penin A."/>
            <person name="Aleoshin V."/>
            <person name="Panchin Y.V."/>
        </authorList>
    </citation>
    <scope>NUCLEOTIDE SEQUENCE [LARGE SCALE GENOMIC DNA]</scope>
    <source>
        <strain evidence="20">Intl2013</strain>
        <tissue evidence="20">Whole animal</tissue>
    </source>
</reference>
<dbReference type="Pfam" id="PF06883">
    <property type="entry name" value="RNA_pol_Rpa2_4"/>
    <property type="match status" value="1"/>
</dbReference>
<comment type="subcellular location">
    <subcellularLocation>
        <location evidence="1">Nucleus</location>
    </subcellularLocation>
</comment>
<evidence type="ECO:0000259" key="19">
    <source>
        <dbReference type="Pfam" id="PF06883"/>
    </source>
</evidence>
<feature type="domain" description="RNA polymerase beta subunit protrusion" evidence="17">
    <location>
        <begin position="12"/>
        <end position="358"/>
    </location>
</feature>
<evidence type="ECO:0000259" key="15">
    <source>
        <dbReference type="Pfam" id="PF04560"/>
    </source>
</evidence>
<dbReference type="InterPro" id="IPR037034">
    <property type="entry name" value="RNA_pol_Rpb2_2_sf"/>
</dbReference>
<dbReference type="Gene3D" id="3.90.1100.10">
    <property type="match status" value="1"/>
</dbReference>